<proteinExistence type="inferred from homology"/>
<dbReference type="AlphaFoldDB" id="A0A974WDT2"/>
<comment type="similarity">
    <text evidence="2">Belongs to the bacterial solute-binding protein SsuA/TauA family.</text>
</comment>
<dbReference type="Gene3D" id="3.40.190.10">
    <property type="entry name" value="Periplasmic binding protein-like II"/>
    <property type="match status" value="2"/>
</dbReference>
<organism evidence="5 6">
    <name type="scientific">Fulvivirga lutea</name>
    <dbReference type="NCBI Taxonomy" id="2810512"/>
    <lineage>
        <taxon>Bacteria</taxon>
        <taxon>Pseudomonadati</taxon>
        <taxon>Bacteroidota</taxon>
        <taxon>Cytophagia</taxon>
        <taxon>Cytophagales</taxon>
        <taxon>Fulvivirgaceae</taxon>
        <taxon>Fulvivirga</taxon>
    </lineage>
</organism>
<evidence type="ECO:0000313" key="6">
    <source>
        <dbReference type="Proteomes" id="UP000662783"/>
    </source>
</evidence>
<evidence type="ECO:0000256" key="3">
    <source>
        <dbReference type="ARBA" id="ARBA00022729"/>
    </source>
</evidence>
<evidence type="ECO:0000259" key="4">
    <source>
        <dbReference type="Pfam" id="PF22384"/>
    </source>
</evidence>
<dbReference type="PANTHER" id="PTHR30024">
    <property type="entry name" value="ALIPHATIC SULFONATES-BINDING PROTEIN-RELATED"/>
    <property type="match status" value="1"/>
</dbReference>
<dbReference type="PANTHER" id="PTHR30024:SF47">
    <property type="entry name" value="TAURINE-BINDING PERIPLASMIC PROTEIN"/>
    <property type="match status" value="1"/>
</dbReference>
<protein>
    <submittedName>
        <fullName evidence="5">Uracil-DNA glycosylase</fullName>
    </submittedName>
</protein>
<dbReference type="SUPFAM" id="SSF53850">
    <property type="entry name" value="Periplasmic binding protein-like II"/>
    <property type="match status" value="1"/>
</dbReference>
<evidence type="ECO:0000256" key="2">
    <source>
        <dbReference type="ARBA" id="ARBA00010742"/>
    </source>
</evidence>
<comment type="subcellular location">
    <subcellularLocation>
        <location evidence="1">Periplasm</location>
    </subcellularLocation>
</comment>
<reference evidence="5" key="1">
    <citation type="submission" date="2021-02" db="EMBL/GenBank/DDBJ databases">
        <title>Fulvivirga sp. S481 isolated from sea water.</title>
        <authorList>
            <person name="Bae S.S."/>
            <person name="Baek K."/>
        </authorList>
    </citation>
    <scope>NUCLEOTIDE SEQUENCE</scope>
    <source>
        <strain evidence="5">S481</strain>
    </source>
</reference>
<name>A0A974WDT2_9BACT</name>
<keyword evidence="6" id="KW-1185">Reference proteome</keyword>
<accession>A0A974WDT2</accession>
<evidence type="ECO:0000256" key="1">
    <source>
        <dbReference type="ARBA" id="ARBA00004418"/>
    </source>
</evidence>
<dbReference type="Proteomes" id="UP000662783">
    <property type="component" value="Chromosome"/>
</dbReference>
<keyword evidence="3" id="KW-0732">Signal</keyword>
<evidence type="ECO:0000313" key="5">
    <source>
        <dbReference type="EMBL" id="QSE96344.1"/>
    </source>
</evidence>
<dbReference type="GO" id="GO:0042597">
    <property type="term" value="C:periplasmic space"/>
    <property type="evidence" value="ECO:0007669"/>
    <property type="project" value="UniProtKB-SubCell"/>
</dbReference>
<dbReference type="Pfam" id="PF22384">
    <property type="entry name" value="PBP2_Ca3427_like"/>
    <property type="match status" value="1"/>
</dbReference>
<dbReference type="RefSeq" id="WP_205720860.1">
    <property type="nucleotide sequence ID" value="NZ_CP070608.1"/>
</dbReference>
<dbReference type="EMBL" id="CP070608">
    <property type="protein sequence ID" value="QSE96344.1"/>
    <property type="molecule type" value="Genomic_DNA"/>
</dbReference>
<gene>
    <name evidence="5" type="ORF">JR347_12070</name>
</gene>
<dbReference type="InterPro" id="IPR054364">
    <property type="entry name" value="Ca3427-like_PBP2"/>
</dbReference>
<feature type="domain" description="Ca3427-like PBP 2" evidence="4">
    <location>
        <begin position="89"/>
        <end position="181"/>
    </location>
</feature>
<sequence length="289" mass="32732">MNKTRLRVGGVPEHFNLPVHLAIENGDFSRNGIEVIWEDYPGGTGAMTQALRNNEVDICILLTEGIVADIIKGNPSKIISGYVKTPLTWGIHTFIDNESEVGEALFTEKIAISRKGSGSHLMPIVDALMQGKSLSEEQFIIIKDIHGALKSLDKRETGVFYWEKYTTKPFVKNGNLKRIGEFNSPWPCFMIAATNEIIEREPNVLDTFLKVLHNSCEQFMNNSSAPEMVSKRYELDYKDSEYWYHSTEWAADSWVTDKTLVNVVFALKEAQLIPKDSSTANLIWKRNSR</sequence>
<dbReference type="KEGG" id="fuv:JR347_12070"/>